<keyword evidence="1" id="KW-0648">Protein biosynthesis</keyword>
<dbReference type="AlphaFoldDB" id="A0A733VGK5"/>
<dbReference type="GO" id="GO:0003743">
    <property type="term" value="F:translation initiation factor activity"/>
    <property type="evidence" value="ECO:0007669"/>
    <property type="project" value="UniProtKB-KW"/>
</dbReference>
<dbReference type="EMBL" id="DAASLT010000021">
    <property type="protein sequence ID" value="HAE6052911.1"/>
    <property type="molecule type" value="Genomic_DNA"/>
</dbReference>
<evidence type="ECO:0000313" key="1">
    <source>
        <dbReference type="EMBL" id="HAE6052911.1"/>
    </source>
</evidence>
<accession>A0A733VGK5</accession>
<reference evidence="1" key="2">
    <citation type="submission" date="2018-07" db="EMBL/GenBank/DDBJ databases">
        <authorList>
            <consortium name="NCBI Pathogen Detection Project"/>
        </authorList>
    </citation>
    <scope>NUCLEOTIDE SEQUENCE</scope>
    <source>
        <strain evidence="1">12-2229</strain>
    </source>
</reference>
<comment type="caution">
    <text evidence="1">The sequence shown here is derived from an EMBL/GenBank/DDBJ whole genome shotgun (WGS) entry which is preliminary data.</text>
</comment>
<protein>
    <submittedName>
        <fullName evidence="1">Replication initiation factor domain-containing protein</fullName>
    </submittedName>
</protein>
<keyword evidence="1" id="KW-0396">Initiation factor</keyword>
<reference evidence="1" key="1">
    <citation type="journal article" date="2018" name="Genome Biol.">
        <title>SKESA: strategic k-mer extension for scrupulous assemblies.</title>
        <authorList>
            <person name="Souvorov A."/>
            <person name="Agarwala R."/>
            <person name="Lipman D.J."/>
        </authorList>
    </citation>
    <scope>NUCLEOTIDE SEQUENCE</scope>
    <source>
        <strain evidence="1">12-2229</strain>
    </source>
</reference>
<organism evidence="1">
    <name type="scientific">Salmonella enterica subsp. enterica serovar Javiana</name>
    <dbReference type="NCBI Taxonomy" id="363569"/>
    <lineage>
        <taxon>Bacteria</taxon>
        <taxon>Pseudomonadati</taxon>
        <taxon>Pseudomonadota</taxon>
        <taxon>Gammaproteobacteria</taxon>
        <taxon>Enterobacterales</taxon>
        <taxon>Enterobacteriaceae</taxon>
        <taxon>Salmonella</taxon>
    </lineage>
</organism>
<gene>
    <name evidence="1" type="ORF">G4I76_004782</name>
</gene>
<name>A0A733VGK5_SALET</name>
<proteinExistence type="predicted"/>
<sequence length="318" mass="36700">MIPFNVPFCDYLTVTYSLEHSDAVLAGLSGLLPGLRLVHVYGDKPGRYYWCDVQVGTNGKAFYHKVIRTQVNRCNLMVTVYGYGMEYFRELNDGVYLSDLMSVLSEYRHNLTRCDISMDIAIDTPDFFLEFLPKVSDGYFAIRRDSLDVTRIINVRDDGQESGTLYIGRYSSARATCSIYDKKNEQWKKFQKIIDPRTRIEFRLGKEFGASLFDIMAPDSLFWELAHPKILKEKPDGIPKWIKRDGYSRTPQPRVKREINHYDVLKELIYENPLFPTIIEYSDKHLGDAGRRHLINTITRLIENPAMGMGAFKSGDDS</sequence>